<evidence type="ECO:0000256" key="2">
    <source>
        <dbReference type="ARBA" id="ARBA00022475"/>
    </source>
</evidence>
<organism evidence="11 12">
    <name type="scientific">Cryobacterium tagatosivorans</name>
    <dbReference type="NCBI Taxonomy" id="1259199"/>
    <lineage>
        <taxon>Bacteria</taxon>
        <taxon>Bacillati</taxon>
        <taxon>Actinomycetota</taxon>
        <taxon>Actinomycetes</taxon>
        <taxon>Micrococcales</taxon>
        <taxon>Microbacteriaceae</taxon>
        <taxon>Cryobacterium</taxon>
    </lineage>
</organism>
<sequence>MPLALAAFVGGVLGTGLRLAADLAFPHSDAAFPASTLGVNVLGALALGWLVGGLWTRPGVPRWLKVALGPGVLGSFTTFSAVMVSLVEQSSAGLWGLAGGYLLATLVLGFGAAAFGLWSGSRLAHRPIPVEIPDDGSTL</sequence>
<evidence type="ECO:0000256" key="8">
    <source>
        <dbReference type="ARBA" id="ARBA00035585"/>
    </source>
</evidence>
<gene>
    <name evidence="10" type="primary">fluC</name>
    <name evidence="10" type="synonym">crcB</name>
    <name evidence="11" type="ORF">E3O23_05455</name>
</gene>
<feature type="transmembrane region" description="Helical" evidence="10">
    <location>
        <begin position="93"/>
        <end position="118"/>
    </location>
</feature>
<comment type="activity regulation">
    <text evidence="10">Na(+) is not transported, but it plays an essential structural role and its presence is essential for fluoride channel function.</text>
</comment>
<dbReference type="EMBL" id="SOEZ01000028">
    <property type="protein sequence ID" value="TFB53275.1"/>
    <property type="molecule type" value="Genomic_DNA"/>
</dbReference>
<proteinExistence type="inferred from homology"/>
<keyword evidence="10" id="KW-0915">Sodium</keyword>
<keyword evidence="2 10" id="KW-1003">Cell membrane</keyword>
<evidence type="ECO:0000256" key="1">
    <source>
        <dbReference type="ARBA" id="ARBA00004651"/>
    </source>
</evidence>
<dbReference type="GO" id="GO:0046872">
    <property type="term" value="F:metal ion binding"/>
    <property type="evidence" value="ECO:0007669"/>
    <property type="project" value="UniProtKB-KW"/>
</dbReference>
<comment type="function">
    <text evidence="9 10">Fluoride-specific ion channel. Important for reducing fluoride concentration in the cell, thus reducing its toxicity.</text>
</comment>
<reference evidence="11 12" key="1">
    <citation type="submission" date="2019-03" db="EMBL/GenBank/DDBJ databases">
        <title>Genomics of glacier-inhabiting Cryobacterium strains.</title>
        <authorList>
            <person name="Liu Q."/>
            <person name="Xin Y.-H."/>
        </authorList>
    </citation>
    <scope>NUCLEOTIDE SEQUENCE [LARGE SCALE GENOMIC DNA]</scope>
    <source>
        <strain evidence="11 12">Sr47</strain>
    </source>
</reference>
<keyword evidence="10" id="KW-0406">Ion transport</keyword>
<comment type="subcellular location">
    <subcellularLocation>
        <location evidence="1 10">Cell membrane</location>
        <topology evidence="1 10">Multi-pass membrane protein</topology>
    </subcellularLocation>
</comment>
<evidence type="ECO:0000313" key="11">
    <source>
        <dbReference type="EMBL" id="TFB53275.1"/>
    </source>
</evidence>
<keyword evidence="10" id="KW-0479">Metal-binding</keyword>
<comment type="similarity">
    <text evidence="7 10">Belongs to the fluoride channel Fluc/FEX (TC 1.A.43) family.</text>
</comment>
<keyword evidence="3 10" id="KW-0812">Transmembrane</keyword>
<comment type="caution">
    <text evidence="11">The sequence shown here is derived from an EMBL/GenBank/DDBJ whole genome shotgun (WGS) entry which is preliminary data.</text>
</comment>
<dbReference type="Pfam" id="PF02537">
    <property type="entry name" value="CRCB"/>
    <property type="match status" value="1"/>
</dbReference>
<evidence type="ECO:0000256" key="4">
    <source>
        <dbReference type="ARBA" id="ARBA00022989"/>
    </source>
</evidence>
<evidence type="ECO:0000256" key="7">
    <source>
        <dbReference type="ARBA" id="ARBA00035120"/>
    </source>
</evidence>
<evidence type="ECO:0000256" key="9">
    <source>
        <dbReference type="ARBA" id="ARBA00049940"/>
    </source>
</evidence>
<feature type="transmembrane region" description="Helical" evidence="10">
    <location>
        <begin position="30"/>
        <end position="51"/>
    </location>
</feature>
<dbReference type="Proteomes" id="UP000297866">
    <property type="component" value="Unassembled WGS sequence"/>
</dbReference>
<dbReference type="GO" id="GO:0140114">
    <property type="term" value="P:cellular detoxification of fluoride"/>
    <property type="evidence" value="ECO:0007669"/>
    <property type="project" value="UniProtKB-UniRule"/>
</dbReference>
<feature type="transmembrane region" description="Helical" evidence="10">
    <location>
        <begin position="63"/>
        <end position="87"/>
    </location>
</feature>
<dbReference type="AlphaFoldDB" id="A0A4R8UHS2"/>
<evidence type="ECO:0000313" key="12">
    <source>
        <dbReference type="Proteomes" id="UP000297866"/>
    </source>
</evidence>
<evidence type="ECO:0000256" key="10">
    <source>
        <dbReference type="HAMAP-Rule" id="MF_00454"/>
    </source>
</evidence>
<name>A0A4R8UHS2_9MICO</name>
<evidence type="ECO:0000256" key="3">
    <source>
        <dbReference type="ARBA" id="ARBA00022692"/>
    </source>
</evidence>
<accession>A0A4R8UHS2</accession>
<keyword evidence="10" id="KW-0813">Transport</keyword>
<dbReference type="GO" id="GO:0062054">
    <property type="term" value="F:fluoride channel activity"/>
    <property type="evidence" value="ECO:0007669"/>
    <property type="project" value="UniProtKB-UniRule"/>
</dbReference>
<keyword evidence="6 10" id="KW-0407">Ion channel</keyword>
<evidence type="ECO:0000256" key="5">
    <source>
        <dbReference type="ARBA" id="ARBA00023136"/>
    </source>
</evidence>
<comment type="catalytic activity">
    <reaction evidence="8">
        <text>fluoride(in) = fluoride(out)</text>
        <dbReference type="Rhea" id="RHEA:76159"/>
        <dbReference type="ChEBI" id="CHEBI:17051"/>
    </reaction>
    <physiologicalReaction direction="left-to-right" evidence="8">
        <dbReference type="Rhea" id="RHEA:76160"/>
    </physiologicalReaction>
</comment>
<dbReference type="GO" id="GO:0005886">
    <property type="term" value="C:plasma membrane"/>
    <property type="evidence" value="ECO:0007669"/>
    <property type="project" value="UniProtKB-SubCell"/>
</dbReference>
<protein>
    <recommendedName>
        <fullName evidence="10">Fluoride-specific ion channel FluC</fullName>
    </recommendedName>
</protein>
<feature type="binding site" evidence="10">
    <location>
        <position position="77"/>
    </location>
    <ligand>
        <name>Na(+)</name>
        <dbReference type="ChEBI" id="CHEBI:29101"/>
        <note>structural</note>
    </ligand>
</feature>
<keyword evidence="5 10" id="KW-0472">Membrane</keyword>
<dbReference type="OrthoDB" id="4408652at2"/>
<dbReference type="InterPro" id="IPR003691">
    <property type="entry name" value="FluC"/>
</dbReference>
<keyword evidence="12" id="KW-1185">Reference proteome</keyword>
<evidence type="ECO:0000256" key="6">
    <source>
        <dbReference type="ARBA" id="ARBA00023303"/>
    </source>
</evidence>
<feature type="binding site" evidence="10">
    <location>
        <position position="74"/>
    </location>
    <ligand>
        <name>Na(+)</name>
        <dbReference type="ChEBI" id="CHEBI:29101"/>
        <note>structural</note>
    </ligand>
</feature>
<dbReference type="HAMAP" id="MF_00454">
    <property type="entry name" value="FluC"/>
    <property type="match status" value="1"/>
</dbReference>
<dbReference type="RefSeq" id="WP_134488926.1">
    <property type="nucleotide sequence ID" value="NZ_SOEZ01000028.1"/>
</dbReference>
<keyword evidence="4 10" id="KW-1133">Transmembrane helix</keyword>